<dbReference type="OrthoDB" id="671439at2759"/>
<dbReference type="GO" id="GO:0016747">
    <property type="term" value="F:acyltransferase activity, transferring groups other than amino-acyl groups"/>
    <property type="evidence" value="ECO:0000318"/>
    <property type="project" value="GO_Central"/>
</dbReference>
<evidence type="ECO:0000313" key="3">
    <source>
        <dbReference type="EMBL" id="EFJ14364.1"/>
    </source>
</evidence>
<keyword evidence="3" id="KW-0012">Acyltransferase</keyword>
<dbReference type="KEGG" id="smo:SELMODRAFT_450695"/>
<dbReference type="InParanoid" id="D8SMZ0"/>
<dbReference type="PANTHER" id="PTHR31642:SF316">
    <property type="entry name" value="PROTEIN ECERIFERUM 26-LIKE"/>
    <property type="match status" value="1"/>
</dbReference>
<accession>D8SMZ0</accession>
<sequence>MGVVSMLLVSTVTPATPTLPMNRIHKLSNLDLHVSFDYYTKQVYYFPPPAPIDDPQHEKPIEEIASSLKASLSQTLVLFNVFAGRVRENGPRLEIECNDRGVPFLVATADASFSDWGDLARCSIEHELNPGETYITNPVDSPLLKFQLTRFNCGGIALGVVTAELIVDGSSYFEFMRCWSQIHKGSSPRDLTPPVFDSSLLKAREPPQITIPVRDYTSSPKPSTDAMGKSSQEHNASAKPTLVKLFEMDPQQVDSLVREIQSGPFGFDTPSSFEATCAMIWKAMTEARGLPDSTLTTYVYAISLKAKNRWNPPIPAAYIGNSAHSPCLSASAGEIKSNHVSYVARLFRQDIRTTTPEHIQSAIDWMELEIIRGRKINFNCDFVGGTGVYSTSLHTFPVYGVDLGMGRPVHYSLVMQPWYGNGVAIVLPTPKGGRSRRLLVSLPREEMRKLCEHELFQKFTTAVL</sequence>
<dbReference type="Gene3D" id="3.30.559.10">
    <property type="entry name" value="Chloramphenicol acetyltransferase-like domain"/>
    <property type="match status" value="2"/>
</dbReference>
<dbReference type="InterPro" id="IPR023213">
    <property type="entry name" value="CAT-like_dom_sf"/>
</dbReference>
<organism evidence="4">
    <name type="scientific">Selaginella moellendorffii</name>
    <name type="common">Spikemoss</name>
    <dbReference type="NCBI Taxonomy" id="88036"/>
    <lineage>
        <taxon>Eukaryota</taxon>
        <taxon>Viridiplantae</taxon>
        <taxon>Streptophyta</taxon>
        <taxon>Embryophyta</taxon>
        <taxon>Tracheophyta</taxon>
        <taxon>Lycopodiopsida</taxon>
        <taxon>Selaginellales</taxon>
        <taxon>Selaginellaceae</taxon>
        <taxon>Selaginella</taxon>
    </lineage>
</organism>
<dbReference type="PANTHER" id="PTHR31642">
    <property type="entry name" value="TRICHOTHECENE 3-O-ACETYLTRANSFERASE"/>
    <property type="match status" value="1"/>
</dbReference>
<dbReference type="GeneID" id="9644979"/>
<dbReference type="Proteomes" id="UP000001514">
    <property type="component" value="Unassembled WGS sequence"/>
</dbReference>
<gene>
    <name evidence="3" type="primary">BAHDb3-2</name>
    <name evidence="3" type="ORF">SELMODRAFT_450695</name>
</gene>
<dbReference type="EMBL" id="GL377628">
    <property type="protein sequence ID" value="EFJ14364.1"/>
    <property type="molecule type" value="Genomic_DNA"/>
</dbReference>
<reference evidence="3 4" key="1">
    <citation type="journal article" date="2011" name="Science">
        <title>The Selaginella genome identifies genetic changes associated with the evolution of vascular plants.</title>
        <authorList>
            <person name="Banks J.A."/>
            <person name="Nishiyama T."/>
            <person name="Hasebe M."/>
            <person name="Bowman J.L."/>
            <person name="Gribskov M."/>
            <person name="dePamphilis C."/>
            <person name="Albert V.A."/>
            <person name="Aono N."/>
            <person name="Aoyama T."/>
            <person name="Ambrose B.A."/>
            <person name="Ashton N.W."/>
            <person name="Axtell M.J."/>
            <person name="Barker E."/>
            <person name="Barker M.S."/>
            <person name="Bennetzen J.L."/>
            <person name="Bonawitz N.D."/>
            <person name="Chapple C."/>
            <person name="Cheng C."/>
            <person name="Correa L.G."/>
            <person name="Dacre M."/>
            <person name="DeBarry J."/>
            <person name="Dreyer I."/>
            <person name="Elias M."/>
            <person name="Engstrom E.M."/>
            <person name="Estelle M."/>
            <person name="Feng L."/>
            <person name="Finet C."/>
            <person name="Floyd S.K."/>
            <person name="Frommer W.B."/>
            <person name="Fujita T."/>
            <person name="Gramzow L."/>
            <person name="Gutensohn M."/>
            <person name="Harholt J."/>
            <person name="Hattori M."/>
            <person name="Heyl A."/>
            <person name="Hirai T."/>
            <person name="Hiwatashi Y."/>
            <person name="Ishikawa M."/>
            <person name="Iwata M."/>
            <person name="Karol K.G."/>
            <person name="Koehler B."/>
            <person name="Kolukisaoglu U."/>
            <person name="Kubo M."/>
            <person name="Kurata T."/>
            <person name="Lalonde S."/>
            <person name="Li K."/>
            <person name="Li Y."/>
            <person name="Litt A."/>
            <person name="Lyons E."/>
            <person name="Manning G."/>
            <person name="Maruyama T."/>
            <person name="Michael T.P."/>
            <person name="Mikami K."/>
            <person name="Miyazaki S."/>
            <person name="Morinaga S."/>
            <person name="Murata T."/>
            <person name="Mueller-Roeber B."/>
            <person name="Nelson D.R."/>
            <person name="Obara M."/>
            <person name="Oguri Y."/>
            <person name="Olmstead R.G."/>
            <person name="Onodera N."/>
            <person name="Petersen B.L."/>
            <person name="Pils B."/>
            <person name="Prigge M."/>
            <person name="Rensing S.A."/>
            <person name="Riano-Pachon D.M."/>
            <person name="Roberts A.W."/>
            <person name="Sato Y."/>
            <person name="Scheller H.V."/>
            <person name="Schulz B."/>
            <person name="Schulz C."/>
            <person name="Shakirov E.V."/>
            <person name="Shibagaki N."/>
            <person name="Shinohara N."/>
            <person name="Shippen D.E."/>
            <person name="Soerensen I."/>
            <person name="Sotooka R."/>
            <person name="Sugimoto N."/>
            <person name="Sugita M."/>
            <person name="Sumikawa N."/>
            <person name="Tanurdzic M."/>
            <person name="Theissen G."/>
            <person name="Ulvskov P."/>
            <person name="Wakazuki S."/>
            <person name="Weng J.K."/>
            <person name="Willats W.W."/>
            <person name="Wipf D."/>
            <person name="Wolf P.G."/>
            <person name="Yang L."/>
            <person name="Zimmer A.D."/>
            <person name="Zhu Q."/>
            <person name="Mitros T."/>
            <person name="Hellsten U."/>
            <person name="Loque D."/>
            <person name="Otillar R."/>
            <person name="Salamov A."/>
            <person name="Schmutz J."/>
            <person name="Shapiro H."/>
            <person name="Lindquist E."/>
            <person name="Lucas S."/>
            <person name="Rokhsar D."/>
            <person name="Grigoriev I.V."/>
        </authorList>
    </citation>
    <scope>NUCLEOTIDE SEQUENCE [LARGE SCALE GENOMIC DNA]</scope>
</reference>
<dbReference type="AlphaFoldDB" id="D8SMZ0"/>
<dbReference type="STRING" id="88036.D8SMZ0"/>
<feature type="region of interest" description="Disordered" evidence="2">
    <location>
        <begin position="212"/>
        <end position="235"/>
    </location>
</feature>
<dbReference type="HOGENOM" id="CLU_014546_10_0_1"/>
<keyword evidence="3" id="KW-0808">Transferase</keyword>
<protein>
    <submittedName>
        <fullName evidence="3">BAHD family acyltransferase</fullName>
        <ecNumber evidence="3">2.3.1.-</ecNumber>
    </submittedName>
</protein>
<dbReference type="eggNOG" id="ENOG502QTJX">
    <property type="taxonomic scope" value="Eukaryota"/>
</dbReference>
<evidence type="ECO:0000256" key="1">
    <source>
        <dbReference type="ARBA" id="ARBA00009861"/>
    </source>
</evidence>
<evidence type="ECO:0000256" key="2">
    <source>
        <dbReference type="SAM" id="MobiDB-lite"/>
    </source>
</evidence>
<comment type="similarity">
    <text evidence="1">Belongs to the plant acyltransferase family.</text>
</comment>
<proteinExistence type="inferred from homology"/>
<evidence type="ECO:0000313" key="4">
    <source>
        <dbReference type="Proteomes" id="UP000001514"/>
    </source>
</evidence>
<dbReference type="Gramene" id="EFJ14364">
    <property type="protein sequence ID" value="EFJ14364"/>
    <property type="gene ID" value="SELMODRAFT_450695"/>
</dbReference>
<name>D8SMZ0_SELML</name>
<dbReference type="OMA" id="CEHELFQ"/>
<keyword evidence="4" id="KW-1185">Reference proteome</keyword>
<dbReference type="InterPro" id="IPR050317">
    <property type="entry name" value="Plant_Fungal_Acyltransferase"/>
</dbReference>
<dbReference type="Pfam" id="PF02458">
    <property type="entry name" value="Transferase"/>
    <property type="match status" value="1"/>
</dbReference>
<dbReference type="EC" id="2.3.1.-" evidence="3"/>